<feature type="region of interest" description="Disordered" evidence="2">
    <location>
        <begin position="1382"/>
        <end position="1401"/>
    </location>
</feature>
<dbReference type="Pfam" id="PF18449">
    <property type="entry name" value="Endotoxin_C2"/>
    <property type="match status" value="6"/>
</dbReference>
<reference evidence="6" key="1">
    <citation type="submission" date="2023-08" db="EMBL/GenBank/DDBJ databases">
        <title>Genomic characterization of piscicolin 126 produced by Carnobacterium maltaromaticum CM22 strain isolated from salmon (Salmo salar).</title>
        <authorList>
            <person name="Gonzalez-Gragera E."/>
            <person name="Garcia-Lopez J.D."/>
            <person name="Teso-Perez C."/>
            <person name="Gimenez-Hernandez I."/>
            <person name="Peralta-Sanchez J.M."/>
            <person name="Valdivia E."/>
            <person name="Montalban-Lopez M."/>
            <person name="Martin-Platero A.M."/>
            <person name="Banos A."/>
            <person name="Martinez-Bueno M."/>
        </authorList>
    </citation>
    <scope>NUCLEOTIDE SEQUENCE</scope>
    <source>
        <strain evidence="6">CM22</strain>
    </source>
</reference>
<name>A0AAW9JRY7_CARML</name>
<dbReference type="EMBL" id="JAVBVO010000003">
    <property type="protein sequence ID" value="MDZ5759262.1"/>
    <property type="molecule type" value="Genomic_DNA"/>
</dbReference>
<dbReference type="InterPro" id="IPR046746">
    <property type="entry name" value="Big_15"/>
</dbReference>
<dbReference type="InterPro" id="IPR054544">
    <property type="entry name" value="Pest_crys_Cry1Aa_dom-IV"/>
</dbReference>
<keyword evidence="3" id="KW-0732">Signal</keyword>
<evidence type="ECO:0000259" key="5">
    <source>
        <dbReference type="Pfam" id="PF20622"/>
    </source>
</evidence>
<sequence>MKKKGLQILVTTMLATNVLAQPTFALASEIGENVKLEKGNEALKKEPISNPSLLKVDGSGEKSSSGGKLGDQIKNWVASDLLKTLEKNNETFIYSDEGNADYYRGISSDGRVTFSKDNRDSLWLAVSNYRVISIGQYVQVEKGKEYTVSFDVDLQNPKGGFISYGSYGNNMINDEKGVNERKSYTFTATSSRMLLYFRMSGTNGSKDTVARFSNFYSGKSTSQIAIEEIERDTQLLLNEDRSLVEGATQAEIDILQATLNKVKNSDKKDTLAKEVNHITELYNQRVARTAINELFTDNDPTSTSIKPTVTQVDIDVVQGLINKVKSSEVLTELSSDFTKAIEYFNQNNALAAILELYKDIETHEIADHLTQEMIDKARELTRKVTDLELSGLYTSTIEHTQDLFRLRNEELARQALAWSTTHKLFEGDNPIFNTIKEGLTQLMINGAATTASAVQDEGVRKEILKLIEQAQYLLDEKTSNEEFARAVNLAVRSIFQDGLTTSPIRHDLTQAELNDVRGMNSQLKDSQLKFSNTQILDKAQVALNEQNIAKAGTVEAVVKQLFKNDDPATGAIKEGLTNELVVNTKAKVEGLDVGAEKDRLLELIGTVEGLLAEHLAEITRQQTAEAAINSLFVDQNPATGEIHVDVNQNQIDETKDLVDKITDSSAKETLLETLSIAQALLKGRTEEAIRQEDARQSLDNLFVENNRETNQLKESTTHEMIVEAQTLINKVQDVSIKEALMAQIAIAEDLLQQRILEEEFIEEVSKEVNSLFVGNDPETGKIKEGVTQAHLTTAKERAGKIVKEAVKEALLVQIEVAQQELNKQIEEANAQAAGLKAVAELFQNNDPATKAIKPETTQETIDAAVEIVSNILDSVKRSELIALVEDAQAAFDERVMDEEVQEKGTKAVNELFAENDPVTGKIRDGLTQEDIEGAKSLVSEIKADNVKNALLLHILKAQEELIKELSDLGNQQAARLAVDSLFDGNNPKAEKLKEGITQLAIDAAKLVVEKVKNEKVRVKLQEDVTKAEDLLKQKLDTTIVIDDFTLGKDSNITGMVSEEIKTIKISINGVEFAGGSVSKGAFKFYAKGGKVKKATDNVVISGYDQNGTLVSSKQVTILEVVAGNLTVSDFQVGPGTNLVGTFSENIKSIRVDIDGEVKRGGTLGSDGKFKFYFKGVAKNINHVVVITGHDEDGYEIARKRVILLPQTPGEGYINPAPFTVGEDSNITGTYSYDVKRIEVYVDDTKYEGGMIYGDGSFKFYARTIVKEIGQKVEIVSYGLDGVETGRSFIPVVGQGPGEGTMIPGEFEVGKDSYLNGTYTGDIASIRLVVDGVEHKGGTVKDGELSFYAKGKIGKESKDVKLLGYDVKGNLISTEIVTVHGTTPVVENPEEKEPETENPELL</sequence>
<feature type="domain" description="Pesticidal crystal protein Cry1Aa" evidence="4">
    <location>
        <begin position="765"/>
        <end position="822"/>
    </location>
</feature>
<feature type="domain" description="Pesticidal crystal protein Cry1Aa" evidence="4">
    <location>
        <begin position="833"/>
        <end position="893"/>
    </location>
</feature>
<feature type="signal peptide" evidence="3">
    <location>
        <begin position="1"/>
        <end position="20"/>
    </location>
</feature>
<organism evidence="6 7">
    <name type="scientific">Carnobacterium maltaromaticum</name>
    <name type="common">Carnobacterium piscicola</name>
    <dbReference type="NCBI Taxonomy" id="2751"/>
    <lineage>
        <taxon>Bacteria</taxon>
        <taxon>Bacillati</taxon>
        <taxon>Bacillota</taxon>
        <taxon>Bacilli</taxon>
        <taxon>Lactobacillales</taxon>
        <taxon>Carnobacteriaceae</taxon>
        <taxon>Carnobacterium</taxon>
    </lineage>
</organism>
<accession>A0AAW9JRY7</accession>
<feature type="coiled-coil region" evidence="1">
    <location>
        <begin position="807"/>
        <end position="845"/>
    </location>
</feature>
<evidence type="ECO:0000313" key="7">
    <source>
        <dbReference type="Proteomes" id="UP001290462"/>
    </source>
</evidence>
<evidence type="ECO:0000256" key="3">
    <source>
        <dbReference type="SAM" id="SignalP"/>
    </source>
</evidence>
<feature type="domain" description="Pesticidal crystal protein Cry1Aa" evidence="4">
    <location>
        <begin position="283"/>
        <end position="345"/>
    </location>
</feature>
<dbReference type="Proteomes" id="UP001290462">
    <property type="component" value="Unassembled WGS sequence"/>
</dbReference>
<feature type="domain" description="Pesticidal crystal protein Cry1Aa" evidence="4">
    <location>
        <begin position="970"/>
        <end position="1031"/>
    </location>
</feature>
<gene>
    <name evidence="6" type="ORF">RAK27_11375</name>
</gene>
<dbReference type="Pfam" id="PF20622">
    <property type="entry name" value="Big_15"/>
    <property type="match status" value="4"/>
</dbReference>
<feature type="domain" description="Bacterial Ig" evidence="5">
    <location>
        <begin position="1211"/>
        <end position="1284"/>
    </location>
</feature>
<feature type="domain" description="Bacterial Ig" evidence="5">
    <location>
        <begin position="1299"/>
        <end position="1379"/>
    </location>
</feature>
<feature type="domain" description="Pesticidal crystal protein Cry1Aa" evidence="4">
    <location>
        <begin position="621"/>
        <end position="681"/>
    </location>
</feature>
<feature type="chain" id="PRO_5043510909" evidence="3">
    <location>
        <begin position="21"/>
        <end position="1401"/>
    </location>
</feature>
<feature type="domain" description="Pesticidal crystal protein Cry1Aa" evidence="4">
    <location>
        <begin position="905"/>
        <end position="961"/>
    </location>
</feature>
<feature type="domain" description="Bacterial Ig" evidence="5">
    <location>
        <begin position="1038"/>
        <end position="1117"/>
    </location>
</feature>
<evidence type="ECO:0000313" key="6">
    <source>
        <dbReference type="EMBL" id="MDZ5759262.1"/>
    </source>
</evidence>
<evidence type="ECO:0000256" key="2">
    <source>
        <dbReference type="SAM" id="MobiDB-lite"/>
    </source>
</evidence>
<feature type="domain" description="Bacterial Ig" evidence="5">
    <location>
        <begin position="1123"/>
        <end position="1201"/>
    </location>
</feature>
<feature type="compositionally biased region" description="Acidic residues" evidence="2">
    <location>
        <begin position="1387"/>
        <end position="1401"/>
    </location>
</feature>
<evidence type="ECO:0000259" key="4">
    <source>
        <dbReference type="Pfam" id="PF18449"/>
    </source>
</evidence>
<dbReference type="RefSeq" id="WP_322809140.1">
    <property type="nucleotide sequence ID" value="NZ_JAVBVO010000003.1"/>
</dbReference>
<proteinExistence type="predicted"/>
<keyword evidence="1" id="KW-0175">Coiled coil</keyword>
<comment type="caution">
    <text evidence="6">The sequence shown here is derived from an EMBL/GenBank/DDBJ whole genome shotgun (WGS) entry which is preliminary data.</text>
</comment>
<evidence type="ECO:0000256" key="1">
    <source>
        <dbReference type="SAM" id="Coils"/>
    </source>
</evidence>
<protein>
    <submittedName>
        <fullName evidence="6">Toxin Cry1Ac domain D-VI-related protein</fullName>
    </submittedName>
</protein>